<name>A0LWH5_ACIC1</name>
<reference evidence="1 2" key="1">
    <citation type="journal article" date="2009" name="Genome Res.">
        <title>Complete genome of the cellulolytic thermophile Acidothermus cellulolyticus 11B provides insights into its ecophysiological and evolutionary adaptations.</title>
        <authorList>
            <person name="Barabote R.D."/>
            <person name="Xie G."/>
            <person name="Leu D.H."/>
            <person name="Normand P."/>
            <person name="Necsulea A."/>
            <person name="Daubin V."/>
            <person name="Medigue C."/>
            <person name="Adney W.S."/>
            <person name="Xu X.C."/>
            <person name="Lapidus A."/>
            <person name="Parales R.E."/>
            <person name="Detter C."/>
            <person name="Pujic P."/>
            <person name="Bruce D."/>
            <person name="Lavire C."/>
            <person name="Challacombe J.F."/>
            <person name="Brettin T.S."/>
            <person name="Berry A.M."/>
        </authorList>
    </citation>
    <scope>NUCLEOTIDE SEQUENCE [LARGE SCALE GENOMIC DNA]</scope>
    <source>
        <strain evidence="2">ATCC 43068 / DSM 8971 / 11B</strain>
    </source>
</reference>
<organism evidence="1 2">
    <name type="scientific">Acidothermus cellulolyticus (strain ATCC 43068 / DSM 8971 / 11B)</name>
    <dbReference type="NCBI Taxonomy" id="351607"/>
    <lineage>
        <taxon>Bacteria</taxon>
        <taxon>Bacillati</taxon>
        <taxon>Actinomycetota</taxon>
        <taxon>Actinomycetes</taxon>
        <taxon>Acidothermales</taxon>
        <taxon>Acidothermaceae</taxon>
        <taxon>Acidothermus</taxon>
    </lineage>
</organism>
<dbReference type="AlphaFoldDB" id="A0LWH5"/>
<gene>
    <name evidence="1" type="ordered locus">Acel_2013</name>
</gene>
<keyword evidence="2" id="KW-1185">Reference proteome</keyword>
<evidence type="ECO:0000313" key="1">
    <source>
        <dbReference type="EMBL" id="ABK53785.1"/>
    </source>
</evidence>
<sequence length="261" mass="25880">MPRSAGGRSSRGVRWPAPVVVCSAVGLVGVLLAGCSAHQPTPPPSTGAQTSTAGPLLALRAAAARALHASYTATYRALGTSPPRSGTVAVYRTPDAVRLDVTETGAAALRILVTAQGTFSCTLPGPPTPPPTGTSAPACVTLAGPKSTVPPSLDPGLQHVFTSTLEALAGSDDVRVAGTPEPRTIAGYSATCFAVTFTAASIALTPGTYCFTADGILAAALFRSSSISLISVDGAPVPGDFQLPASPVPLTPQPTPAGSGG</sequence>
<protein>
    <recommendedName>
        <fullName evidence="3">Lipoprotein</fullName>
    </recommendedName>
</protein>
<dbReference type="RefSeq" id="WP_011720848.1">
    <property type="nucleotide sequence ID" value="NC_008578.1"/>
</dbReference>
<dbReference type="InParanoid" id="A0LWH5"/>
<dbReference type="PROSITE" id="PS51257">
    <property type="entry name" value="PROKAR_LIPOPROTEIN"/>
    <property type="match status" value="1"/>
</dbReference>
<proteinExistence type="predicted"/>
<accession>A0LWH5</accession>
<dbReference type="STRING" id="351607.Acel_2013"/>
<dbReference type="KEGG" id="ace:Acel_2013"/>
<dbReference type="OrthoDB" id="5184325at2"/>
<dbReference type="EMBL" id="CP000481">
    <property type="protein sequence ID" value="ABK53785.1"/>
    <property type="molecule type" value="Genomic_DNA"/>
</dbReference>
<dbReference type="Proteomes" id="UP000008221">
    <property type="component" value="Chromosome"/>
</dbReference>
<evidence type="ECO:0000313" key="2">
    <source>
        <dbReference type="Proteomes" id="UP000008221"/>
    </source>
</evidence>
<dbReference type="HOGENOM" id="CLU_1150826_0_0_11"/>
<evidence type="ECO:0008006" key="3">
    <source>
        <dbReference type="Google" id="ProtNLM"/>
    </source>
</evidence>